<gene>
    <name evidence="3" type="ORF">HRQ87_03745</name>
</gene>
<keyword evidence="1" id="KW-0812">Transmembrane</keyword>
<dbReference type="RefSeq" id="WP_174135413.1">
    <property type="nucleotide sequence ID" value="NZ_JABUFE010000002.1"/>
</dbReference>
<evidence type="ECO:0000259" key="2">
    <source>
        <dbReference type="Pfam" id="PF07811"/>
    </source>
</evidence>
<dbReference type="EMBL" id="JABUFE010000002">
    <property type="protein sequence ID" value="NSX53908.1"/>
    <property type="molecule type" value="Genomic_DNA"/>
</dbReference>
<sequence length="185" mass="20412">MITSFMMKVKKTVFGFKRSEDGAATIEFVIMFPVIFSIFLSAYEMGLYMLNNVMLERAADLTVRELRLGNPNVTSANGLKQELCKNLSIVSDCAETVEVALQPVSTATWSPFPTSIPCRTRDEPVDPLNEPTVDAGSDNDLMFVRFCLKIKPFFGDSLSIGLSTITDANDDLNIFATTAFVNEPS</sequence>
<dbReference type="InterPro" id="IPR012495">
    <property type="entry name" value="TadE-like_dom"/>
</dbReference>
<dbReference type="Proteomes" id="UP000777935">
    <property type="component" value="Unassembled WGS sequence"/>
</dbReference>
<dbReference type="Pfam" id="PF07811">
    <property type="entry name" value="TadE"/>
    <property type="match status" value="1"/>
</dbReference>
<feature type="domain" description="TadE-like" evidence="2">
    <location>
        <begin position="22"/>
        <end position="63"/>
    </location>
</feature>
<reference evidence="3 4" key="1">
    <citation type="submission" date="2020-06" db="EMBL/GenBank/DDBJ databases">
        <title>Sulfitobacter algicola sp. nov., isolated from green algae.</title>
        <authorList>
            <person name="Wang C."/>
        </authorList>
    </citation>
    <scope>NUCLEOTIDE SEQUENCE [LARGE SCALE GENOMIC DNA]</scope>
    <source>
        <strain evidence="3 4">1151</strain>
    </source>
</reference>
<feature type="transmembrane region" description="Helical" evidence="1">
    <location>
        <begin position="21"/>
        <end position="43"/>
    </location>
</feature>
<evidence type="ECO:0000313" key="4">
    <source>
        <dbReference type="Proteomes" id="UP000777935"/>
    </source>
</evidence>
<proteinExistence type="predicted"/>
<name>A0ABX2IUN3_9RHOB</name>
<keyword evidence="1" id="KW-1133">Transmembrane helix</keyword>
<evidence type="ECO:0000256" key="1">
    <source>
        <dbReference type="SAM" id="Phobius"/>
    </source>
</evidence>
<evidence type="ECO:0000313" key="3">
    <source>
        <dbReference type="EMBL" id="NSX53908.1"/>
    </source>
</evidence>
<protein>
    <submittedName>
        <fullName evidence="3">Pilus assembly protein</fullName>
    </submittedName>
</protein>
<comment type="caution">
    <text evidence="3">The sequence shown here is derived from an EMBL/GenBank/DDBJ whole genome shotgun (WGS) entry which is preliminary data.</text>
</comment>
<keyword evidence="4" id="KW-1185">Reference proteome</keyword>
<organism evidence="3 4">
    <name type="scientific">Parasulfitobacter algicola</name>
    <dbReference type="NCBI Taxonomy" id="2614809"/>
    <lineage>
        <taxon>Bacteria</taxon>
        <taxon>Pseudomonadati</taxon>
        <taxon>Pseudomonadota</taxon>
        <taxon>Alphaproteobacteria</taxon>
        <taxon>Rhodobacterales</taxon>
        <taxon>Roseobacteraceae</taxon>
        <taxon>Parasulfitobacter</taxon>
    </lineage>
</organism>
<accession>A0ABX2IUN3</accession>
<keyword evidence="1" id="KW-0472">Membrane</keyword>